<name>A0A401KV68_ASPAW</name>
<dbReference type="AlphaFoldDB" id="A0A401KV68"/>
<sequence>MESVTESRDRYNLRRALNLLERDLSILEDKGYYTLDQTLLKRYRVQIEPLSLRGNDSLAPKYFGPFIPQGMPEPTQEYVDRNYNIARLTLSSEFGRLIYIYLQSYIRKLMIDFPTIRRVWSSNQIGDYDFGNLYRTFEREFGTLSIFHVAKAARPHIKCIMHNDLDADDSHLLYGEVLTVVRIILGQLKQKAFVNDMVAPVTAPPYLRSQSEGKY</sequence>
<accession>A0A401KV68</accession>
<evidence type="ECO:0000313" key="2">
    <source>
        <dbReference type="Proteomes" id="UP000286921"/>
    </source>
</evidence>
<reference evidence="1 2" key="1">
    <citation type="submission" date="2016-09" db="EMBL/GenBank/DDBJ databases">
        <title>Aspergillus awamori IFM 58123T.</title>
        <authorList>
            <person name="Kusuya Y."/>
            <person name="Shimizu M."/>
            <person name="Takahashi H."/>
            <person name="Yaguchi T."/>
        </authorList>
    </citation>
    <scope>NUCLEOTIDE SEQUENCE [LARGE SCALE GENOMIC DNA]</scope>
    <source>
        <strain evidence="1 2">IFM 58123</strain>
    </source>
</reference>
<protein>
    <submittedName>
        <fullName evidence="1">Uncharacterized protein</fullName>
    </submittedName>
</protein>
<proteinExistence type="predicted"/>
<dbReference type="Proteomes" id="UP000286921">
    <property type="component" value="Unassembled WGS sequence"/>
</dbReference>
<organism evidence="1 2">
    <name type="scientific">Aspergillus awamori</name>
    <name type="common">Black koji mold</name>
    <dbReference type="NCBI Taxonomy" id="105351"/>
    <lineage>
        <taxon>Eukaryota</taxon>
        <taxon>Fungi</taxon>
        <taxon>Dikarya</taxon>
        <taxon>Ascomycota</taxon>
        <taxon>Pezizomycotina</taxon>
        <taxon>Eurotiomycetes</taxon>
        <taxon>Eurotiomycetidae</taxon>
        <taxon>Eurotiales</taxon>
        <taxon>Aspergillaceae</taxon>
        <taxon>Aspergillus</taxon>
    </lineage>
</organism>
<gene>
    <name evidence="1" type="ORF">AAWM_06063</name>
</gene>
<dbReference type="EMBL" id="BDHI01000014">
    <property type="protein sequence ID" value="GCB23178.1"/>
    <property type="molecule type" value="Genomic_DNA"/>
</dbReference>
<evidence type="ECO:0000313" key="1">
    <source>
        <dbReference type="EMBL" id="GCB23178.1"/>
    </source>
</evidence>
<comment type="caution">
    <text evidence="1">The sequence shown here is derived from an EMBL/GenBank/DDBJ whole genome shotgun (WGS) entry which is preliminary data.</text>
</comment>
<keyword evidence="2" id="KW-1185">Reference proteome</keyword>
<dbReference type="STRING" id="105351.A0A401KV68"/>